<dbReference type="PANTHER" id="PTHR44051:SF8">
    <property type="entry name" value="GLUTATHIONE S-TRANSFERASE GSTA"/>
    <property type="match status" value="1"/>
</dbReference>
<dbReference type="SFLD" id="SFLDS00019">
    <property type="entry name" value="Glutathione_Transferase_(cytos"/>
    <property type="match status" value="1"/>
</dbReference>
<dbReference type="Gene3D" id="1.20.1050.10">
    <property type="match status" value="1"/>
</dbReference>
<dbReference type="SUPFAM" id="SSF52833">
    <property type="entry name" value="Thioredoxin-like"/>
    <property type="match status" value="1"/>
</dbReference>
<dbReference type="InterPro" id="IPR034345">
    <property type="entry name" value="Gtt2-like_N"/>
</dbReference>
<dbReference type="Pfam" id="PF00043">
    <property type="entry name" value="GST_C"/>
    <property type="match status" value="1"/>
</dbReference>
<proteinExistence type="inferred from homology"/>
<dbReference type="KEGG" id="phb:HYN04_02825"/>
<dbReference type="Proteomes" id="UP000247763">
    <property type="component" value="Chromosome"/>
</dbReference>
<dbReference type="Pfam" id="PF02798">
    <property type="entry name" value="GST_N"/>
    <property type="match status" value="1"/>
</dbReference>
<comment type="similarity">
    <text evidence="1">Belongs to the GST superfamily.</text>
</comment>
<dbReference type="Gene3D" id="3.40.30.10">
    <property type="entry name" value="Glutaredoxin"/>
    <property type="match status" value="1"/>
</dbReference>
<keyword evidence="4" id="KW-0808">Transferase</keyword>
<organism evidence="4 5">
    <name type="scientific">Phenylobacterium parvum</name>
    <dbReference type="NCBI Taxonomy" id="2201350"/>
    <lineage>
        <taxon>Bacteria</taxon>
        <taxon>Pseudomonadati</taxon>
        <taxon>Pseudomonadota</taxon>
        <taxon>Alphaproteobacteria</taxon>
        <taxon>Caulobacterales</taxon>
        <taxon>Caulobacteraceae</taxon>
        <taxon>Phenylobacterium</taxon>
    </lineage>
</organism>
<keyword evidence="5" id="KW-1185">Reference proteome</keyword>
<evidence type="ECO:0000256" key="1">
    <source>
        <dbReference type="RuleBase" id="RU003494"/>
    </source>
</evidence>
<feature type="domain" description="GST C-terminal" evidence="3">
    <location>
        <begin position="86"/>
        <end position="205"/>
    </location>
</feature>
<dbReference type="InterPro" id="IPR004045">
    <property type="entry name" value="Glutathione_S-Trfase_N"/>
</dbReference>
<dbReference type="OrthoDB" id="5293590at2"/>
<dbReference type="InterPro" id="IPR004046">
    <property type="entry name" value="GST_C"/>
</dbReference>
<dbReference type="InterPro" id="IPR036282">
    <property type="entry name" value="Glutathione-S-Trfase_C_sf"/>
</dbReference>
<evidence type="ECO:0000313" key="5">
    <source>
        <dbReference type="Proteomes" id="UP000247763"/>
    </source>
</evidence>
<dbReference type="SFLD" id="SFLDG00358">
    <property type="entry name" value="Main_(cytGST)"/>
    <property type="match status" value="1"/>
</dbReference>
<evidence type="ECO:0000313" key="4">
    <source>
        <dbReference type="EMBL" id="AWM76784.1"/>
    </source>
</evidence>
<feature type="domain" description="GST N-terminal" evidence="2">
    <location>
        <begin position="1"/>
        <end position="81"/>
    </location>
</feature>
<dbReference type="InterPro" id="IPR010987">
    <property type="entry name" value="Glutathione-S-Trfase_C-like"/>
</dbReference>
<protein>
    <submittedName>
        <fullName evidence="4">Glutathione S-transferase</fullName>
    </submittedName>
</protein>
<dbReference type="PANTHER" id="PTHR44051">
    <property type="entry name" value="GLUTATHIONE S-TRANSFERASE-RELATED"/>
    <property type="match status" value="1"/>
</dbReference>
<evidence type="ECO:0000259" key="2">
    <source>
        <dbReference type="PROSITE" id="PS50404"/>
    </source>
</evidence>
<dbReference type="EMBL" id="CP029479">
    <property type="protein sequence ID" value="AWM76784.1"/>
    <property type="molecule type" value="Genomic_DNA"/>
</dbReference>
<name>A0A2Z3I001_9CAUL</name>
<dbReference type="RefSeq" id="WP_110449353.1">
    <property type="nucleotide sequence ID" value="NZ_CP029479.1"/>
</dbReference>
<dbReference type="PROSITE" id="PS50405">
    <property type="entry name" value="GST_CTER"/>
    <property type="match status" value="1"/>
</dbReference>
<dbReference type="AlphaFoldDB" id="A0A2Z3I001"/>
<dbReference type="CDD" id="cd03051">
    <property type="entry name" value="GST_N_GTT2_like"/>
    <property type="match status" value="1"/>
</dbReference>
<sequence>MKLYNSVGPNPHVVRMFIAEKGLDIPKHEVDLMGGENRRPPFNSTVNVAGQLPALELDNGKTISEITAICEYLEEVGSGPALIGATPEERAETRMWVRRIDLNICEPMANGFRAAEGRALFANRIKLVGSDGAKELKEIARDRLIWLDGLLAGRTWVAGERFTLADILLFGFLAFGAQVGQPIPDEAGNIRAWFERTKARPSAAA</sequence>
<dbReference type="InterPro" id="IPR040079">
    <property type="entry name" value="Glutathione_S-Trfase"/>
</dbReference>
<evidence type="ECO:0000259" key="3">
    <source>
        <dbReference type="PROSITE" id="PS50405"/>
    </source>
</evidence>
<dbReference type="PROSITE" id="PS50404">
    <property type="entry name" value="GST_NTER"/>
    <property type="match status" value="1"/>
</dbReference>
<accession>A0A2Z3I001</accession>
<dbReference type="InterPro" id="IPR036249">
    <property type="entry name" value="Thioredoxin-like_sf"/>
</dbReference>
<dbReference type="SUPFAM" id="SSF47616">
    <property type="entry name" value="GST C-terminal domain-like"/>
    <property type="match status" value="1"/>
</dbReference>
<reference evidence="5" key="1">
    <citation type="submission" date="2018-05" db="EMBL/GenBank/DDBJ databases">
        <title>Genome sequencing of Phenylobacterium sp. HYN0004.</title>
        <authorList>
            <person name="Yi H."/>
            <person name="Baek C."/>
        </authorList>
    </citation>
    <scope>NUCLEOTIDE SEQUENCE [LARGE SCALE GENOMIC DNA]</scope>
    <source>
        <strain evidence="5">HYN0004</strain>
    </source>
</reference>
<gene>
    <name evidence="4" type="ORF">HYN04_02825</name>
</gene>
<dbReference type="GO" id="GO:0016740">
    <property type="term" value="F:transferase activity"/>
    <property type="evidence" value="ECO:0007669"/>
    <property type="project" value="UniProtKB-KW"/>
</dbReference>